<dbReference type="InterPro" id="IPR050109">
    <property type="entry name" value="HTH-type_TetR-like_transc_reg"/>
</dbReference>
<name>A0ABR8NT42_9MICO</name>
<keyword evidence="1" id="KW-0678">Repressor</keyword>
<dbReference type="PRINTS" id="PR00400">
    <property type="entry name" value="TETREPRESSOR"/>
</dbReference>
<dbReference type="Proteomes" id="UP000598426">
    <property type="component" value="Unassembled WGS sequence"/>
</dbReference>
<organism evidence="7 8">
    <name type="scientific">Microbacterium helvum</name>
    <dbReference type="NCBI Taxonomy" id="2773713"/>
    <lineage>
        <taxon>Bacteria</taxon>
        <taxon>Bacillati</taxon>
        <taxon>Actinomycetota</taxon>
        <taxon>Actinomycetes</taxon>
        <taxon>Micrococcales</taxon>
        <taxon>Microbacteriaceae</taxon>
        <taxon>Microbacterium</taxon>
    </lineage>
</organism>
<keyword evidence="8" id="KW-1185">Reference proteome</keyword>
<evidence type="ECO:0000256" key="5">
    <source>
        <dbReference type="PROSITE-ProRule" id="PRU00335"/>
    </source>
</evidence>
<dbReference type="RefSeq" id="WP_191173392.1">
    <property type="nucleotide sequence ID" value="NZ_JACXZS010000016.1"/>
</dbReference>
<evidence type="ECO:0000259" key="6">
    <source>
        <dbReference type="PROSITE" id="PS50977"/>
    </source>
</evidence>
<dbReference type="Gene3D" id="1.10.357.10">
    <property type="entry name" value="Tetracycline Repressor, domain 2"/>
    <property type="match status" value="1"/>
</dbReference>
<dbReference type="InterPro" id="IPR003012">
    <property type="entry name" value="Tet_transcr_reg_TetR"/>
</dbReference>
<dbReference type="Gene3D" id="1.10.10.60">
    <property type="entry name" value="Homeodomain-like"/>
    <property type="match status" value="1"/>
</dbReference>
<proteinExistence type="predicted"/>
<keyword evidence="4" id="KW-0804">Transcription</keyword>
<evidence type="ECO:0000256" key="4">
    <source>
        <dbReference type="ARBA" id="ARBA00023163"/>
    </source>
</evidence>
<dbReference type="PANTHER" id="PTHR30055:SF151">
    <property type="entry name" value="TRANSCRIPTIONAL REGULATORY PROTEIN"/>
    <property type="match status" value="1"/>
</dbReference>
<dbReference type="SUPFAM" id="SSF48498">
    <property type="entry name" value="Tetracyclin repressor-like, C-terminal domain"/>
    <property type="match status" value="1"/>
</dbReference>
<comment type="caution">
    <text evidence="7">The sequence shown here is derived from an EMBL/GenBank/DDBJ whole genome shotgun (WGS) entry which is preliminary data.</text>
</comment>
<evidence type="ECO:0000256" key="3">
    <source>
        <dbReference type="ARBA" id="ARBA00023125"/>
    </source>
</evidence>
<protein>
    <submittedName>
        <fullName evidence="7">TetR/AcrR family transcriptional regulator C-terminal domain-containing protein</fullName>
    </submittedName>
</protein>
<dbReference type="PANTHER" id="PTHR30055">
    <property type="entry name" value="HTH-TYPE TRANSCRIPTIONAL REGULATOR RUTR"/>
    <property type="match status" value="1"/>
</dbReference>
<evidence type="ECO:0000256" key="1">
    <source>
        <dbReference type="ARBA" id="ARBA00022491"/>
    </source>
</evidence>
<dbReference type="InterPro" id="IPR009057">
    <property type="entry name" value="Homeodomain-like_sf"/>
</dbReference>
<dbReference type="Pfam" id="PF02909">
    <property type="entry name" value="TetR_C_1"/>
    <property type="match status" value="1"/>
</dbReference>
<keyword evidence="3 5" id="KW-0238">DNA-binding</keyword>
<dbReference type="InterPro" id="IPR001647">
    <property type="entry name" value="HTH_TetR"/>
</dbReference>
<dbReference type="InterPro" id="IPR036271">
    <property type="entry name" value="Tet_transcr_reg_TetR-rel_C_sf"/>
</dbReference>
<accession>A0ABR8NT42</accession>
<dbReference type="Pfam" id="PF00440">
    <property type="entry name" value="TetR_N"/>
    <property type="match status" value="1"/>
</dbReference>
<gene>
    <name evidence="7" type="ORF">IF188_19080</name>
</gene>
<keyword evidence="2" id="KW-0805">Transcription regulation</keyword>
<dbReference type="EMBL" id="JACXZS010000016">
    <property type="protein sequence ID" value="MBD3943801.1"/>
    <property type="molecule type" value="Genomic_DNA"/>
</dbReference>
<evidence type="ECO:0000256" key="2">
    <source>
        <dbReference type="ARBA" id="ARBA00023015"/>
    </source>
</evidence>
<dbReference type="InterPro" id="IPR004111">
    <property type="entry name" value="Repressor_TetR_C"/>
</dbReference>
<reference evidence="7 8" key="1">
    <citation type="submission" date="2020-09" db="EMBL/GenBank/DDBJ databases">
        <title>Isolation and identification of active actinomycetes.</title>
        <authorList>
            <person name="Li X."/>
        </authorList>
    </citation>
    <scope>NUCLEOTIDE SEQUENCE [LARGE SCALE GENOMIC DNA]</scope>
    <source>
        <strain evidence="7 8">NEAU-LLC</strain>
    </source>
</reference>
<evidence type="ECO:0000313" key="7">
    <source>
        <dbReference type="EMBL" id="MBD3943801.1"/>
    </source>
</evidence>
<evidence type="ECO:0000313" key="8">
    <source>
        <dbReference type="Proteomes" id="UP000598426"/>
    </source>
</evidence>
<feature type="domain" description="HTH tetR-type" evidence="6">
    <location>
        <begin position="9"/>
        <end position="69"/>
    </location>
</feature>
<sequence length="214" mass="23220">MTPPAHRPALTRAQIFTAALALVDADGAERLTMRRLGERLGVDPMAVYHHVPNKTAVLDGIIEHVWQGVELPVATPGEKWQDVVCDIFRAFRARLRQHPRAVAIVGTRPSATPAMLRLIDETLGRLHGTGLGDSELDGKDAMELIDCLSAFTIGKVLAETGHEVDGGAERVSAAMATVTPETHPHLVRTMAAGYELAPDEEFERGLRALVAGWR</sequence>
<dbReference type="SUPFAM" id="SSF46689">
    <property type="entry name" value="Homeodomain-like"/>
    <property type="match status" value="1"/>
</dbReference>
<feature type="DNA-binding region" description="H-T-H motif" evidence="5">
    <location>
        <begin position="32"/>
        <end position="51"/>
    </location>
</feature>
<dbReference type="PROSITE" id="PS50977">
    <property type="entry name" value="HTH_TETR_2"/>
    <property type="match status" value="1"/>
</dbReference>